<dbReference type="GO" id="GO:0005737">
    <property type="term" value="C:cytoplasm"/>
    <property type="evidence" value="ECO:0007669"/>
    <property type="project" value="UniProtKB-SubCell"/>
</dbReference>
<keyword evidence="4" id="KW-0677">Repeat</keyword>
<dbReference type="InterPro" id="IPR011989">
    <property type="entry name" value="ARM-like"/>
</dbReference>
<evidence type="ECO:0000256" key="4">
    <source>
        <dbReference type="ARBA" id="ARBA00022737"/>
    </source>
</evidence>
<dbReference type="InterPro" id="IPR038122">
    <property type="entry name" value="PFU_sf"/>
</dbReference>
<name>A0A132AH88_SARSC</name>
<dbReference type="PROSITE" id="PS00678">
    <property type="entry name" value="WD_REPEATS_1"/>
    <property type="match status" value="1"/>
</dbReference>
<dbReference type="SMART" id="SM00320">
    <property type="entry name" value="WD40"/>
    <property type="match status" value="4"/>
</dbReference>
<dbReference type="PROSITE" id="PS50082">
    <property type="entry name" value="WD_REPEATS_2"/>
    <property type="match status" value="2"/>
</dbReference>
<dbReference type="PANTHER" id="PTHR19849:SF1">
    <property type="entry name" value="F-BOX_WD REPEAT-CONTAINING PROTEIN 7"/>
    <property type="match status" value="1"/>
</dbReference>
<dbReference type="EMBL" id="JXLN01014998">
    <property type="protein sequence ID" value="KPM10362.1"/>
    <property type="molecule type" value="Genomic_DNA"/>
</dbReference>
<evidence type="ECO:0000313" key="5">
    <source>
        <dbReference type="EMBL" id="KPM10362.1"/>
    </source>
</evidence>
<organism evidence="5 6">
    <name type="scientific">Sarcoptes scabiei</name>
    <name type="common">Itch mite</name>
    <name type="synonym">Acarus scabiei</name>
    <dbReference type="NCBI Taxonomy" id="52283"/>
    <lineage>
        <taxon>Eukaryota</taxon>
        <taxon>Metazoa</taxon>
        <taxon>Ecdysozoa</taxon>
        <taxon>Arthropoda</taxon>
        <taxon>Chelicerata</taxon>
        <taxon>Arachnida</taxon>
        <taxon>Acari</taxon>
        <taxon>Acariformes</taxon>
        <taxon>Sarcoptiformes</taxon>
        <taxon>Astigmata</taxon>
        <taxon>Psoroptidia</taxon>
        <taxon>Sarcoptoidea</taxon>
        <taxon>Sarcoptidae</taxon>
        <taxon>Sarcoptinae</taxon>
        <taxon>Sarcoptes</taxon>
    </lineage>
</organism>
<gene>
    <name evidence="5" type="ORF">QR98_0089170</name>
</gene>
<keyword evidence="3" id="KW-0853">WD repeat</keyword>
<dbReference type="PROSITE" id="PS51396">
    <property type="entry name" value="PUL"/>
    <property type="match status" value="1"/>
</dbReference>
<sequence>CIIRSDASKIRVASGSWDHTVTVFKVDCNLLIQLFKIIGHSESVMDLVFVGLDSILTASSDHSIILWNIDSQTDGKMVQSYLGHSDCVRALLLDEDSQSFYSVSNDQSIRFWNLSSSTCLKTYVGHEHFIFNITRLSSDYFISCGENNSVIIWNQNQSKPWQKLQLPSVTVWCVIATNLNVFYAAGSDGVLYIFTNHPELQTDLATLQLFEESLIRQTKIPFSSVAHLKLYEENSLKNIAPKEIGDRRLIRSAHDDIVLVYEWNRTWKAIGHVPDYQHQEFDFTTGKVPYNDEYFDEVFSVKLNNKSYRLPFNRDQNPWDVAQSFIETNELEYDALTYLVQCIVNYASYKPKKLNTSQVDLFPIYEFKLWTNLPNLEAFRKKFQDFNQTIDDDSIRLPDEVLQIDSNQINHPEEFATEFCEIFQKLFKWPNEKKFIVYDLLRILLVNKYFNSFLIHQIESRLLRDENPILNSIMNYDDCHEMALQLTSFRVIANLFSSVHGAEFMFKNYAILFEKIIPWSKLIANLNVHLAYASIWFNYSILLTDYKKNQRNFQTNLMRKIIEHSKSVIPSSLEENYDKVIVDVLNTFGNLISSRFHSSESDEYLKISKEFSKKFQNNSEIRYRLTQIELYLLK</sequence>
<dbReference type="OrthoDB" id="10265988at2759"/>
<accession>A0A132AH88</accession>
<dbReference type="Gene3D" id="1.25.10.10">
    <property type="entry name" value="Leucine-rich Repeat Variant"/>
    <property type="match status" value="1"/>
</dbReference>
<dbReference type="SUPFAM" id="SSF50978">
    <property type="entry name" value="WD40 repeat-like"/>
    <property type="match status" value="1"/>
</dbReference>
<dbReference type="PANTHER" id="PTHR19849">
    <property type="entry name" value="PHOSPHOLIPASE A-2-ACTIVATING PROTEIN"/>
    <property type="match status" value="1"/>
</dbReference>
<reference evidence="5 6" key="1">
    <citation type="journal article" date="2015" name="Parasit. Vectors">
        <title>Draft genome of the scabies mite.</title>
        <authorList>
            <person name="Rider S.D.Jr."/>
            <person name="Morgan M.S."/>
            <person name="Arlian L.G."/>
        </authorList>
    </citation>
    <scope>NUCLEOTIDE SEQUENCE [LARGE SCALE GENOMIC DNA]</scope>
    <source>
        <strain evidence="5">Arlian Lab</strain>
    </source>
</reference>
<dbReference type="GO" id="GO:0043130">
    <property type="term" value="F:ubiquitin binding"/>
    <property type="evidence" value="ECO:0007669"/>
    <property type="project" value="TreeGrafter"/>
</dbReference>
<dbReference type="Pfam" id="PF00400">
    <property type="entry name" value="WD40"/>
    <property type="match status" value="3"/>
</dbReference>
<protein>
    <submittedName>
        <fullName evidence="5">Phospholipase A-2-activating protein-like protein</fullName>
    </submittedName>
</protein>
<comment type="similarity">
    <text evidence="2">Belongs to the WD repeat PLAP family.</text>
</comment>
<dbReference type="VEuPathDB" id="VectorBase:SSCA008337"/>
<dbReference type="AlphaFoldDB" id="A0A132AH88"/>
<dbReference type="PROSITE" id="PS51394">
    <property type="entry name" value="PFU"/>
    <property type="match status" value="1"/>
</dbReference>
<evidence type="ECO:0000256" key="2">
    <source>
        <dbReference type="ARBA" id="ARBA00008495"/>
    </source>
</evidence>
<dbReference type="Pfam" id="PF08324">
    <property type="entry name" value="PUL"/>
    <property type="match status" value="1"/>
</dbReference>
<feature type="non-terminal residue" evidence="5">
    <location>
        <position position="634"/>
    </location>
</feature>
<dbReference type="Pfam" id="PF09070">
    <property type="entry name" value="PFU"/>
    <property type="match status" value="1"/>
</dbReference>
<dbReference type="Proteomes" id="UP000616769">
    <property type="component" value="Unassembled WGS sequence"/>
</dbReference>
<comment type="caution">
    <text evidence="5">The sequence shown here is derived from an EMBL/GenBank/DDBJ whole genome shotgun (WGS) entry which is preliminary data.</text>
</comment>
<dbReference type="InterPro" id="IPR015155">
    <property type="entry name" value="PFU"/>
</dbReference>
<dbReference type="Gene3D" id="2.130.10.10">
    <property type="entry name" value="YVTN repeat-like/Quinoprotein amine dehydrogenase"/>
    <property type="match status" value="1"/>
</dbReference>
<dbReference type="GO" id="GO:0005634">
    <property type="term" value="C:nucleus"/>
    <property type="evidence" value="ECO:0007669"/>
    <property type="project" value="TreeGrafter"/>
</dbReference>
<dbReference type="InterPro" id="IPR013535">
    <property type="entry name" value="PUL_dom"/>
</dbReference>
<evidence type="ECO:0000256" key="3">
    <source>
        <dbReference type="ARBA" id="ARBA00022574"/>
    </source>
</evidence>
<comment type="subcellular location">
    <subcellularLocation>
        <location evidence="1">Cytoplasm</location>
    </subcellularLocation>
</comment>
<dbReference type="PROSITE" id="PS50294">
    <property type="entry name" value="WD_REPEATS_REGION"/>
    <property type="match status" value="1"/>
</dbReference>
<dbReference type="GO" id="GO:0010992">
    <property type="term" value="P:ubiquitin recycling"/>
    <property type="evidence" value="ECO:0007669"/>
    <property type="project" value="TreeGrafter"/>
</dbReference>
<dbReference type="InterPro" id="IPR036322">
    <property type="entry name" value="WD40_repeat_dom_sf"/>
</dbReference>
<dbReference type="InterPro" id="IPR015943">
    <property type="entry name" value="WD40/YVTN_repeat-like_dom_sf"/>
</dbReference>
<dbReference type="Gene3D" id="3.10.20.870">
    <property type="entry name" value="PFU (PLAA family ubiquitin binding), C-terminal domain"/>
    <property type="match status" value="1"/>
</dbReference>
<evidence type="ECO:0000313" key="6">
    <source>
        <dbReference type="Proteomes" id="UP000616769"/>
    </source>
</evidence>
<dbReference type="GO" id="GO:0043161">
    <property type="term" value="P:proteasome-mediated ubiquitin-dependent protein catabolic process"/>
    <property type="evidence" value="ECO:0007669"/>
    <property type="project" value="TreeGrafter"/>
</dbReference>
<dbReference type="InterPro" id="IPR001680">
    <property type="entry name" value="WD40_rpt"/>
</dbReference>
<proteinExistence type="inferred from homology"/>
<evidence type="ECO:0000256" key="1">
    <source>
        <dbReference type="ARBA" id="ARBA00004496"/>
    </source>
</evidence>
<dbReference type="InterPro" id="IPR019775">
    <property type="entry name" value="WD40_repeat_CS"/>
</dbReference>